<dbReference type="RefSeq" id="WP_417923257.1">
    <property type="nucleotide sequence ID" value="NZ_JBHSFS010000009.1"/>
</dbReference>
<dbReference type="Pfam" id="PF05050">
    <property type="entry name" value="Methyltransf_21"/>
    <property type="match status" value="1"/>
</dbReference>
<sequence length="307" mass="33966">METGAVEHLVSFGRWYVRHAPGAPGAAALAARWLNPRLRDRPRRLVTRTRTGAMFAVDTRDLIQRYVYMFGVWEPHMTCWLQRRLRPGDTFVDVGANVGYFALFAAGLVGDQGRVVAIEASPAFSEVLLGQVRLNRTNAVRVVNAAISDRREELVFALASDRNMGANSIVPYDGPVASTFAIEARPLPEVLLPSEISDARVIKVDVEGAEGKVVRGMEPMLDRLRDDVEITVEVTPDRMAKLGDSSDELLATMAKHGFHAYRLANDYAPESYVARRRGPVGIPVRLRGRVEAEADLIFSRVDAETLP</sequence>
<organism evidence="2 3">
    <name type="scientific">Streptomyces ehimensis</name>
    <dbReference type="NCBI Taxonomy" id="68195"/>
    <lineage>
        <taxon>Bacteria</taxon>
        <taxon>Bacillati</taxon>
        <taxon>Actinomycetota</taxon>
        <taxon>Actinomycetes</taxon>
        <taxon>Kitasatosporales</taxon>
        <taxon>Streptomycetaceae</taxon>
        <taxon>Streptomyces</taxon>
    </lineage>
</organism>
<proteinExistence type="predicted"/>
<dbReference type="PANTHER" id="PTHR34203">
    <property type="entry name" value="METHYLTRANSFERASE, FKBM FAMILY PROTEIN"/>
    <property type="match status" value="1"/>
</dbReference>
<evidence type="ECO:0000313" key="2">
    <source>
        <dbReference type="EMBL" id="MFC4515379.1"/>
    </source>
</evidence>
<keyword evidence="2" id="KW-0489">Methyltransferase</keyword>
<dbReference type="GO" id="GO:0008168">
    <property type="term" value="F:methyltransferase activity"/>
    <property type="evidence" value="ECO:0007669"/>
    <property type="project" value="UniProtKB-KW"/>
</dbReference>
<accession>A0ABV9BMU8</accession>
<dbReference type="Gene3D" id="3.40.50.150">
    <property type="entry name" value="Vaccinia Virus protein VP39"/>
    <property type="match status" value="1"/>
</dbReference>
<dbReference type="GO" id="GO:0032259">
    <property type="term" value="P:methylation"/>
    <property type="evidence" value="ECO:0007669"/>
    <property type="project" value="UniProtKB-KW"/>
</dbReference>
<dbReference type="InterPro" id="IPR052514">
    <property type="entry name" value="SAM-dependent_MTase"/>
</dbReference>
<dbReference type="NCBIfam" id="TIGR01444">
    <property type="entry name" value="fkbM_fam"/>
    <property type="match status" value="1"/>
</dbReference>
<comment type="caution">
    <text evidence="2">The sequence shown here is derived from an EMBL/GenBank/DDBJ whole genome shotgun (WGS) entry which is preliminary data.</text>
</comment>
<dbReference type="PANTHER" id="PTHR34203:SF15">
    <property type="entry name" value="SLL1173 PROTEIN"/>
    <property type="match status" value="1"/>
</dbReference>
<dbReference type="Proteomes" id="UP001595990">
    <property type="component" value="Unassembled WGS sequence"/>
</dbReference>
<reference evidence="3" key="1">
    <citation type="journal article" date="2019" name="Int. J. Syst. Evol. Microbiol.">
        <title>The Global Catalogue of Microorganisms (GCM) 10K type strain sequencing project: providing services to taxonomists for standard genome sequencing and annotation.</title>
        <authorList>
            <consortium name="The Broad Institute Genomics Platform"/>
            <consortium name="The Broad Institute Genome Sequencing Center for Infectious Disease"/>
            <person name="Wu L."/>
            <person name="Ma J."/>
        </authorList>
    </citation>
    <scope>NUCLEOTIDE SEQUENCE [LARGE SCALE GENOMIC DNA]</scope>
    <source>
        <strain evidence="3">CECT 8064</strain>
    </source>
</reference>
<name>A0ABV9BMU8_9ACTN</name>
<gene>
    <name evidence="2" type="ORF">ACFPEN_20815</name>
</gene>
<feature type="domain" description="Methyltransferase FkbM" evidence="1">
    <location>
        <begin position="93"/>
        <end position="259"/>
    </location>
</feature>
<dbReference type="InterPro" id="IPR029063">
    <property type="entry name" value="SAM-dependent_MTases_sf"/>
</dbReference>
<dbReference type="InterPro" id="IPR006342">
    <property type="entry name" value="FkbM_mtfrase"/>
</dbReference>
<evidence type="ECO:0000313" key="3">
    <source>
        <dbReference type="Proteomes" id="UP001595990"/>
    </source>
</evidence>
<dbReference type="EMBL" id="JBHSFS010000009">
    <property type="protein sequence ID" value="MFC4515379.1"/>
    <property type="molecule type" value="Genomic_DNA"/>
</dbReference>
<protein>
    <submittedName>
        <fullName evidence="2">FkbM family methyltransferase</fullName>
    </submittedName>
</protein>
<keyword evidence="3" id="KW-1185">Reference proteome</keyword>
<keyword evidence="2" id="KW-0808">Transferase</keyword>
<evidence type="ECO:0000259" key="1">
    <source>
        <dbReference type="Pfam" id="PF05050"/>
    </source>
</evidence>
<dbReference type="SUPFAM" id="SSF53335">
    <property type="entry name" value="S-adenosyl-L-methionine-dependent methyltransferases"/>
    <property type="match status" value="1"/>
</dbReference>